<evidence type="ECO:0000259" key="2">
    <source>
        <dbReference type="Pfam" id="PF13968"/>
    </source>
</evidence>
<dbReference type="Pfam" id="PF04578">
    <property type="entry name" value="DUF594"/>
    <property type="match status" value="1"/>
</dbReference>
<protein>
    <recommendedName>
        <fullName evidence="2">DUF4220 domain-containing protein</fullName>
    </recommendedName>
</protein>
<dbReference type="PANTHER" id="PTHR31325">
    <property type="entry name" value="OS01G0798800 PROTEIN-RELATED"/>
    <property type="match status" value="1"/>
</dbReference>
<reference evidence="3 4" key="1">
    <citation type="submission" date="2024-02" db="EMBL/GenBank/DDBJ databases">
        <title>High-quality chromosome-scale genome assembly of Pensacola bahiagrass (Paspalum notatum Flugge var. saurae).</title>
        <authorList>
            <person name="Vega J.M."/>
            <person name="Podio M."/>
            <person name="Orjuela J."/>
            <person name="Siena L.A."/>
            <person name="Pessino S.C."/>
            <person name="Combes M.C."/>
            <person name="Mariac C."/>
            <person name="Albertini E."/>
            <person name="Pupilli F."/>
            <person name="Ortiz J.P.A."/>
            <person name="Leblanc O."/>
        </authorList>
    </citation>
    <scope>NUCLEOTIDE SEQUENCE [LARGE SCALE GENOMIC DNA]</scope>
    <source>
        <strain evidence="3">R1</strain>
        <tissue evidence="3">Leaf</tissue>
    </source>
</reference>
<keyword evidence="1" id="KW-0812">Transmembrane</keyword>
<accession>A0AAQ3UP80</accession>
<feature type="domain" description="DUF4220" evidence="2">
    <location>
        <begin position="17"/>
        <end position="94"/>
    </location>
</feature>
<dbReference type="Proteomes" id="UP001341281">
    <property type="component" value="Chromosome 09"/>
</dbReference>
<evidence type="ECO:0000313" key="3">
    <source>
        <dbReference type="EMBL" id="WVZ95089.1"/>
    </source>
</evidence>
<keyword evidence="4" id="KW-1185">Reference proteome</keyword>
<keyword evidence="1" id="KW-0472">Membrane</keyword>
<proteinExistence type="predicted"/>
<dbReference type="EMBL" id="CP144753">
    <property type="protein sequence ID" value="WVZ95089.1"/>
    <property type="molecule type" value="Genomic_DNA"/>
</dbReference>
<feature type="transmembrane region" description="Helical" evidence="1">
    <location>
        <begin position="39"/>
        <end position="56"/>
    </location>
</feature>
<sequence>MHACSHTPSYGPDSSIGQVTIAVYVFCKSWSSSSADKRLYAAAVLLFIFGVFKCFGKVIALKRASFNTIVTTFLPSPRTEITKTRDVELEEYIQGARGFVQRNKDPPALESDELHREQLCIPDKLFISNYMMHLLFANPEMLLPGSRRTLFTTAYEELEHIIHGDDLSQLDEKGFTQKIIDKSWALAQGLLQIVDDRRMWEVIKDVWIEMLCFSADEYGGGDGDEAGSCCVYFFATQEI</sequence>
<dbReference type="InterPro" id="IPR025315">
    <property type="entry name" value="DUF4220"/>
</dbReference>
<evidence type="ECO:0000313" key="4">
    <source>
        <dbReference type="Proteomes" id="UP001341281"/>
    </source>
</evidence>
<gene>
    <name evidence="3" type="ORF">U9M48_040893</name>
</gene>
<keyword evidence="1" id="KW-1133">Transmembrane helix</keyword>
<organism evidence="3 4">
    <name type="scientific">Paspalum notatum var. saurae</name>
    <dbReference type="NCBI Taxonomy" id="547442"/>
    <lineage>
        <taxon>Eukaryota</taxon>
        <taxon>Viridiplantae</taxon>
        <taxon>Streptophyta</taxon>
        <taxon>Embryophyta</taxon>
        <taxon>Tracheophyta</taxon>
        <taxon>Spermatophyta</taxon>
        <taxon>Magnoliopsida</taxon>
        <taxon>Liliopsida</taxon>
        <taxon>Poales</taxon>
        <taxon>Poaceae</taxon>
        <taxon>PACMAD clade</taxon>
        <taxon>Panicoideae</taxon>
        <taxon>Andropogonodae</taxon>
        <taxon>Paspaleae</taxon>
        <taxon>Paspalinae</taxon>
        <taxon>Paspalum</taxon>
    </lineage>
</organism>
<dbReference type="Pfam" id="PF13968">
    <property type="entry name" value="DUF4220"/>
    <property type="match status" value="1"/>
</dbReference>
<evidence type="ECO:0000256" key="1">
    <source>
        <dbReference type="SAM" id="Phobius"/>
    </source>
</evidence>
<dbReference type="InterPro" id="IPR007658">
    <property type="entry name" value="DUF594"/>
</dbReference>
<dbReference type="AlphaFoldDB" id="A0AAQ3UP80"/>
<name>A0AAQ3UP80_PASNO</name>